<organism evidence="1">
    <name type="scientific">bioreactor metagenome</name>
    <dbReference type="NCBI Taxonomy" id="1076179"/>
    <lineage>
        <taxon>unclassified sequences</taxon>
        <taxon>metagenomes</taxon>
        <taxon>ecological metagenomes</taxon>
    </lineage>
</organism>
<proteinExistence type="predicted"/>
<dbReference type="AlphaFoldDB" id="A0A644Z0V2"/>
<name>A0A644Z0V2_9ZZZZ</name>
<comment type="caution">
    <text evidence="1">The sequence shown here is derived from an EMBL/GenBank/DDBJ whole genome shotgun (WGS) entry which is preliminary data.</text>
</comment>
<evidence type="ECO:0000313" key="1">
    <source>
        <dbReference type="EMBL" id="MPM34510.1"/>
    </source>
</evidence>
<protein>
    <submittedName>
        <fullName evidence="1">Uncharacterized protein</fullName>
    </submittedName>
</protein>
<gene>
    <name evidence="1" type="ORF">SDC9_81093</name>
</gene>
<accession>A0A644Z0V2</accession>
<reference evidence="1" key="1">
    <citation type="submission" date="2019-08" db="EMBL/GenBank/DDBJ databases">
        <authorList>
            <person name="Kucharzyk K."/>
            <person name="Murdoch R.W."/>
            <person name="Higgins S."/>
            <person name="Loffler F."/>
        </authorList>
    </citation>
    <scope>NUCLEOTIDE SEQUENCE</scope>
</reference>
<dbReference type="EMBL" id="VSSQ01006996">
    <property type="protein sequence ID" value="MPM34510.1"/>
    <property type="molecule type" value="Genomic_DNA"/>
</dbReference>
<sequence length="52" mass="6034">MMTRTVIRRFMFRISPARILLLKLTEEKPIASDIGKIVIRIPDTDKEKGATY</sequence>